<proteinExistence type="predicted"/>
<evidence type="ECO:0008006" key="3">
    <source>
        <dbReference type="Google" id="ProtNLM"/>
    </source>
</evidence>
<dbReference type="EMBL" id="JAULSO010000003">
    <property type="protein sequence ID" value="KAK3685907.1"/>
    <property type="molecule type" value="Genomic_DNA"/>
</dbReference>
<keyword evidence="2" id="KW-1185">Reference proteome</keyword>
<comment type="caution">
    <text evidence="1">The sequence shown here is derived from an EMBL/GenBank/DDBJ whole genome shotgun (WGS) entry which is preliminary data.</text>
</comment>
<gene>
    <name evidence="1" type="ORF">B0T22DRAFT_518277</name>
</gene>
<sequence length="207" mass="22586">MPNNTTTNTDQNPCPFLTIPLELRLEIYTHLLTLPTTTTTTTKPTLHPAILTANHQTYTEALPLLYTQNTFLAHPHHLTSKPQLLPSLPPITSATKTLHLIRRWRLRVRLDALPPPTWTAATLSAAFTGADELVLDLWQGAFFVGGAGAGTLVLSLFEGIRGVRRVCFAGVGAGDGFGFGRYLAWLARAMRKPRGSVVGDTRDPPPT</sequence>
<dbReference type="Proteomes" id="UP001270362">
    <property type="component" value="Unassembled WGS sequence"/>
</dbReference>
<dbReference type="AlphaFoldDB" id="A0AAE1CAV4"/>
<name>A0AAE1CAV4_9PEZI</name>
<accession>A0AAE1CAV4</accession>
<dbReference type="PANTHER" id="PTHR42085:SF4">
    <property type="entry name" value="F-BOX DOMAIN-CONTAINING PROTEIN"/>
    <property type="match status" value="1"/>
</dbReference>
<reference evidence="1" key="2">
    <citation type="submission" date="2023-06" db="EMBL/GenBank/DDBJ databases">
        <authorList>
            <consortium name="Lawrence Berkeley National Laboratory"/>
            <person name="Haridas S."/>
            <person name="Hensen N."/>
            <person name="Bonometti L."/>
            <person name="Westerberg I."/>
            <person name="Brannstrom I.O."/>
            <person name="Guillou S."/>
            <person name="Cros-Aarteil S."/>
            <person name="Calhoun S."/>
            <person name="Kuo A."/>
            <person name="Mondo S."/>
            <person name="Pangilinan J."/>
            <person name="Riley R."/>
            <person name="Labutti K."/>
            <person name="Andreopoulos B."/>
            <person name="Lipzen A."/>
            <person name="Chen C."/>
            <person name="Yanf M."/>
            <person name="Daum C."/>
            <person name="Ng V."/>
            <person name="Clum A."/>
            <person name="Steindorff A."/>
            <person name="Ohm R."/>
            <person name="Martin F."/>
            <person name="Silar P."/>
            <person name="Natvig D."/>
            <person name="Lalanne C."/>
            <person name="Gautier V."/>
            <person name="Ament-Velasquez S.L."/>
            <person name="Kruys A."/>
            <person name="Hutchinson M.I."/>
            <person name="Powell A.J."/>
            <person name="Barry K."/>
            <person name="Miller A.N."/>
            <person name="Grigoriev I.V."/>
            <person name="Debuchy R."/>
            <person name="Gladieux P."/>
            <person name="Thoren M.H."/>
            <person name="Johannesson H."/>
        </authorList>
    </citation>
    <scope>NUCLEOTIDE SEQUENCE</scope>
    <source>
        <strain evidence="1">CBS 314.62</strain>
    </source>
</reference>
<organism evidence="1 2">
    <name type="scientific">Podospora appendiculata</name>
    <dbReference type="NCBI Taxonomy" id="314037"/>
    <lineage>
        <taxon>Eukaryota</taxon>
        <taxon>Fungi</taxon>
        <taxon>Dikarya</taxon>
        <taxon>Ascomycota</taxon>
        <taxon>Pezizomycotina</taxon>
        <taxon>Sordariomycetes</taxon>
        <taxon>Sordariomycetidae</taxon>
        <taxon>Sordariales</taxon>
        <taxon>Podosporaceae</taxon>
        <taxon>Podospora</taxon>
    </lineage>
</organism>
<dbReference type="InterPro" id="IPR038883">
    <property type="entry name" value="AN11006-like"/>
</dbReference>
<evidence type="ECO:0000313" key="2">
    <source>
        <dbReference type="Proteomes" id="UP001270362"/>
    </source>
</evidence>
<protein>
    <recommendedName>
        <fullName evidence="3">F-box domain-containing protein</fullName>
    </recommendedName>
</protein>
<reference evidence="1" key="1">
    <citation type="journal article" date="2023" name="Mol. Phylogenet. Evol.">
        <title>Genome-scale phylogeny and comparative genomics of the fungal order Sordariales.</title>
        <authorList>
            <person name="Hensen N."/>
            <person name="Bonometti L."/>
            <person name="Westerberg I."/>
            <person name="Brannstrom I.O."/>
            <person name="Guillou S."/>
            <person name="Cros-Aarteil S."/>
            <person name="Calhoun S."/>
            <person name="Haridas S."/>
            <person name="Kuo A."/>
            <person name="Mondo S."/>
            <person name="Pangilinan J."/>
            <person name="Riley R."/>
            <person name="LaButti K."/>
            <person name="Andreopoulos B."/>
            <person name="Lipzen A."/>
            <person name="Chen C."/>
            <person name="Yan M."/>
            <person name="Daum C."/>
            <person name="Ng V."/>
            <person name="Clum A."/>
            <person name="Steindorff A."/>
            <person name="Ohm R.A."/>
            <person name="Martin F."/>
            <person name="Silar P."/>
            <person name="Natvig D.O."/>
            <person name="Lalanne C."/>
            <person name="Gautier V."/>
            <person name="Ament-Velasquez S.L."/>
            <person name="Kruys A."/>
            <person name="Hutchinson M.I."/>
            <person name="Powell A.J."/>
            <person name="Barry K."/>
            <person name="Miller A.N."/>
            <person name="Grigoriev I.V."/>
            <person name="Debuchy R."/>
            <person name="Gladieux P."/>
            <person name="Hiltunen Thoren M."/>
            <person name="Johannesson H."/>
        </authorList>
    </citation>
    <scope>NUCLEOTIDE SEQUENCE</scope>
    <source>
        <strain evidence="1">CBS 314.62</strain>
    </source>
</reference>
<evidence type="ECO:0000313" key="1">
    <source>
        <dbReference type="EMBL" id="KAK3685907.1"/>
    </source>
</evidence>
<dbReference type="PANTHER" id="PTHR42085">
    <property type="entry name" value="F-BOX DOMAIN-CONTAINING PROTEIN"/>
    <property type="match status" value="1"/>
</dbReference>